<dbReference type="GO" id="GO:0044874">
    <property type="term" value="P:lipoprotein localization to outer membrane"/>
    <property type="evidence" value="ECO:0007669"/>
    <property type="project" value="UniProtKB-UniRule"/>
</dbReference>
<dbReference type="NCBIfam" id="TIGR00547">
    <property type="entry name" value="lolA"/>
    <property type="match status" value="1"/>
</dbReference>
<dbReference type="PANTHER" id="PTHR35869">
    <property type="entry name" value="OUTER-MEMBRANE LIPOPROTEIN CARRIER PROTEIN"/>
    <property type="match status" value="1"/>
</dbReference>
<evidence type="ECO:0000256" key="3">
    <source>
        <dbReference type="ARBA" id="ARBA00011245"/>
    </source>
</evidence>
<evidence type="ECO:0000256" key="7">
    <source>
        <dbReference type="ARBA" id="ARBA00022764"/>
    </source>
</evidence>
<dbReference type="PANTHER" id="PTHR35869:SF1">
    <property type="entry name" value="OUTER-MEMBRANE LIPOPROTEIN CARRIER PROTEIN"/>
    <property type="match status" value="1"/>
</dbReference>
<evidence type="ECO:0000256" key="4">
    <source>
        <dbReference type="ARBA" id="ARBA00014035"/>
    </source>
</evidence>
<dbReference type="Proteomes" id="UP000054761">
    <property type="component" value="Unassembled WGS sequence"/>
</dbReference>
<dbReference type="InterPro" id="IPR018323">
    <property type="entry name" value="OM_lipoprot_carrier_LolA_Pbac"/>
</dbReference>
<keyword evidence="12" id="KW-1185">Reference proteome</keyword>
<keyword evidence="8 10" id="KW-0653">Protein transport</keyword>
<comment type="similarity">
    <text evidence="2 10">Belongs to the LolA family.</text>
</comment>
<accession>A0A0W0VKA3</accession>
<comment type="subcellular location">
    <subcellularLocation>
        <location evidence="1 10">Periplasm</location>
    </subcellularLocation>
</comment>
<keyword evidence="6" id="KW-0732">Signal</keyword>
<dbReference type="CDD" id="cd16325">
    <property type="entry name" value="LolA"/>
    <property type="match status" value="1"/>
</dbReference>
<evidence type="ECO:0000256" key="1">
    <source>
        <dbReference type="ARBA" id="ARBA00004418"/>
    </source>
</evidence>
<dbReference type="AlphaFoldDB" id="A0A0W0VKA3"/>
<dbReference type="InterPro" id="IPR004564">
    <property type="entry name" value="OM_lipoprot_carrier_LolA-like"/>
</dbReference>
<dbReference type="Gene3D" id="2.50.20.10">
    <property type="entry name" value="Lipoprotein localisation LolA/LolB/LppX"/>
    <property type="match status" value="1"/>
</dbReference>
<dbReference type="STRING" id="454.Lisr_1728"/>
<evidence type="ECO:0000256" key="8">
    <source>
        <dbReference type="ARBA" id="ARBA00022927"/>
    </source>
</evidence>
<organism evidence="11 12">
    <name type="scientific">Legionella israelensis</name>
    <dbReference type="NCBI Taxonomy" id="454"/>
    <lineage>
        <taxon>Bacteria</taxon>
        <taxon>Pseudomonadati</taxon>
        <taxon>Pseudomonadota</taxon>
        <taxon>Gammaproteobacteria</taxon>
        <taxon>Legionellales</taxon>
        <taxon>Legionellaceae</taxon>
        <taxon>Legionella</taxon>
    </lineage>
</organism>
<dbReference type="PATRIC" id="fig|454.4.peg.1877"/>
<protein>
    <recommendedName>
        <fullName evidence="4 10">Outer-membrane lipoprotein carrier protein</fullName>
    </recommendedName>
</protein>
<keyword evidence="11" id="KW-0449">Lipoprotein</keyword>
<evidence type="ECO:0000256" key="10">
    <source>
        <dbReference type="HAMAP-Rule" id="MF_00240"/>
    </source>
</evidence>
<evidence type="ECO:0000256" key="2">
    <source>
        <dbReference type="ARBA" id="ARBA00007615"/>
    </source>
</evidence>
<evidence type="ECO:0000256" key="6">
    <source>
        <dbReference type="ARBA" id="ARBA00022729"/>
    </source>
</evidence>
<comment type="caution">
    <text evidence="11">The sequence shown here is derived from an EMBL/GenBank/DDBJ whole genome shotgun (WGS) entry which is preliminary data.</text>
</comment>
<dbReference type="HAMAP" id="MF_00240">
    <property type="entry name" value="LolA"/>
    <property type="match status" value="1"/>
</dbReference>
<evidence type="ECO:0000313" key="12">
    <source>
        <dbReference type="Proteomes" id="UP000054761"/>
    </source>
</evidence>
<gene>
    <name evidence="10" type="primary">lolA</name>
    <name evidence="11" type="ORF">Lisr_1728</name>
</gene>
<dbReference type="SUPFAM" id="SSF89392">
    <property type="entry name" value="Prokaryotic lipoproteins and lipoprotein localization factors"/>
    <property type="match status" value="1"/>
</dbReference>
<name>A0A0W0VKA3_9GAMM</name>
<dbReference type="InterPro" id="IPR029046">
    <property type="entry name" value="LolA/LolB/LppX"/>
</dbReference>
<evidence type="ECO:0000256" key="5">
    <source>
        <dbReference type="ARBA" id="ARBA00022448"/>
    </source>
</evidence>
<dbReference type="EMBL" id="LNYH01000100">
    <property type="protein sequence ID" value="KTD20483.1"/>
    <property type="molecule type" value="Genomic_DNA"/>
</dbReference>
<reference evidence="11 12" key="1">
    <citation type="submission" date="2015-11" db="EMBL/GenBank/DDBJ databases">
        <title>Genomic analysis of 38 Legionella species identifies large and diverse effector repertoires.</title>
        <authorList>
            <person name="Burstein D."/>
            <person name="Amaro F."/>
            <person name="Zusman T."/>
            <person name="Lifshitz Z."/>
            <person name="Cohen O."/>
            <person name="Gilbert J.A."/>
            <person name="Pupko T."/>
            <person name="Shuman H.A."/>
            <person name="Segal G."/>
        </authorList>
    </citation>
    <scope>NUCLEOTIDE SEQUENCE [LARGE SCALE GENOMIC DNA]</scope>
    <source>
        <strain evidence="11 12">Bercovier 4</strain>
    </source>
</reference>
<dbReference type="OrthoDB" id="9787361at2"/>
<dbReference type="GO" id="GO:0042597">
    <property type="term" value="C:periplasmic space"/>
    <property type="evidence" value="ECO:0007669"/>
    <property type="project" value="UniProtKB-SubCell"/>
</dbReference>
<keyword evidence="9 10" id="KW-0143">Chaperone</keyword>
<evidence type="ECO:0000313" key="11">
    <source>
        <dbReference type="EMBL" id="KTD20483.1"/>
    </source>
</evidence>
<proteinExistence type="inferred from homology"/>
<dbReference type="GO" id="GO:0042953">
    <property type="term" value="P:lipoprotein transport"/>
    <property type="evidence" value="ECO:0007669"/>
    <property type="project" value="InterPro"/>
</dbReference>
<keyword evidence="7 10" id="KW-0574">Periplasm</keyword>
<keyword evidence="5 10" id="KW-0813">Transport</keyword>
<dbReference type="RefSeq" id="WP_058502066.1">
    <property type="nucleotide sequence ID" value="NZ_CAAAJA010000007.1"/>
</dbReference>
<sequence length="202" mass="22984">MKKWIIIFFLAAVKCGYSETAADILQKKLNDIRTMTASFSQVVNAKNRQVSQSSGTMALSRPGRFRWDTKSPMPQLVVADGERMWVYDVDLEQVTVKKQKKSLGGTAALFLSGYDDTVARDFDVKLNEKEKTQHFDMKAKQPGNGFQRVKMIFKGESLQRLDLYDQLGQITKVRFNGVKINPQLAQKLFKFKPPKGVDVIKQ</sequence>
<dbReference type="Pfam" id="PF03548">
    <property type="entry name" value="LolA"/>
    <property type="match status" value="1"/>
</dbReference>
<evidence type="ECO:0000256" key="9">
    <source>
        <dbReference type="ARBA" id="ARBA00023186"/>
    </source>
</evidence>
<comment type="function">
    <text evidence="10">Participates in the translocation of lipoproteins from the inner membrane to the outer membrane. Only forms a complex with a lipoprotein if the residue after the N-terminal Cys is not an aspartate (The Asp acts as a targeting signal to indicate that the lipoprotein should stay in the inner membrane).</text>
</comment>
<comment type="subunit">
    <text evidence="3 10">Monomer.</text>
</comment>